<dbReference type="PANTHER" id="PTHR47099:SF1">
    <property type="entry name" value="METHYLCOBAMIDE:COM METHYLTRANSFERASE MTBA"/>
    <property type="match status" value="1"/>
</dbReference>
<proteinExistence type="predicted"/>
<name>A0A9D1NI87_9FIRM</name>
<gene>
    <name evidence="2" type="ORF">IAC74_07225</name>
</gene>
<dbReference type="GO" id="GO:0004853">
    <property type="term" value="F:uroporphyrinogen decarboxylase activity"/>
    <property type="evidence" value="ECO:0007669"/>
    <property type="project" value="InterPro"/>
</dbReference>
<feature type="domain" description="Uroporphyrinogen decarboxylase (URO-D)" evidence="1">
    <location>
        <begin position="22"/>
        <end position="160"/>
    </location>
</feature>
<dbReference type="PANTHER" id="PTHR47099">
    <property type="entry name" value="METHYLCOBAMIDE:COM METHYLTRANSFERASE MTBA"/>
    <property type="match status" value="1"/>
</dbReference>
<dbReference type="SUPFAM" id="SSF51726">
    <property type="entry name" value="UROD/MetE-like"/>
    <property type="match status" value="1"/>
</dbReference>
<dbReference type="InterPro" id="IPR000257">
    <property type="entry name" value="Uroporphyrinogen_deCOase"/>
</dbReference>
<evidence type="ECO:0000313" key="2">
    <source>
        <dbReference type="EMBL" id="HIV03351.1"/>
    </source>
</evidence>
<dbReference type="InterPro" id="IPR038071">
    <property type="entry name" value="UROD/MetE-like_sf"/>
</dbReference>
<sequence>MQLETKPDFLCTGCSGSLIWQTPAIFRELALPIVKRVTDLAYADGMFTHVHSCGPEAELVEILANETHLTVIDPLEIPPMGNCNLKEIKQKFGDKIVLKGNLYTTDVMLNGTPEQVRDAAKRAIDDAAEGGGFILSTGDQCGRDTPKENLFAMIETARTYGKY</sequence>
<dbReference type="Pfam" id="PF01208">
    <property type="entry name" value="URO-D"/>
    <property type="match status" value="1"/>
</dbReference>
<dbReference type="GO" id="GO:0006779">
    <property type="term" value="P:porphyrin-containing compound biosynthetic process"/>
    <property type="evidence" value="ECO:0007669"/>
    <property type="project" value="InterPro"/>
</dbReference>
<organism evidence="2 3">
    <name type="scientific">Candidatus Aphodoplasma excrementigallinarum</name>
    <dbReference type="NCBI Taxonomy" id="2840673"/>
    <lineage>
        <taxon>Bacteria</taxon>
        <taxon>Bacillati</taxon>
        <taxon>Bacillota</taxon>
        <taxon>Clostridia</taxon>
        <taxon>Eubacteriales</taxon>
        <taxon>Candidatus Aphodoplasma</taxon>
    </lineage>
</organism>
<accession>A0A9D1NI87</accession>
<reference evidence="2" key="2">
    <citation type="journal article" date="2021" name="PeerJ">
        <title>Extensive microbial diversity within the chicken gut microbiome revealed by metagenomics and culture.</title>
        <authorList>
            <person name="Gilroy R."/>
            <person name="Ravi A."/>
            <person name="Getino M."/>
            <person name="Pursley I."/>
            <person name="Horton D.L."/>
            <person name="Alikhan N.F."/>
            <person name="Baker D."/>
            <person name="Gharbi K."/>
            <person name="Hall N."/>
            <person name="Watson M."/>
            <person name="Adriaenssens E.M."/>
            <person name="Foster-Nyarko E."/>
            <person name="Jarju S."/>
            <person name="Secka A."/>
            <person name="Antonio M."/>
            <person name="Oren A."/>
            <person name="Chaudhuri R.R."/>
            <person name="La Ragione R."/>
            <person name="Hildebrand F."/>
            <person name="Pallen M.J."/>
        </authorList>
    </citation>
    <scope>NUCLEOTIDE SEQUENCE</scope>
    <source>
        <strain evidence="2">4920</strain>
    </source>
</reference>
<evidence type="ECO:0000313" key="3">
    <source>
        <dbReference type="Proteomes" id="UP000886743"/>
    </source>
</evidence>
<evidence type="ECO:0000259" key="1">
    <source>
        <dbReference type="Pfam" id="PF01208"/>
    </source>
</evidence>
<dbReference type="EMBL" id="DVOF01000212">
    <property type="protein sequence ID" value="HIV03351.1"/>
    <property type="molecule type" value="Genomic_DNA"/>
</dbReference>
<comment type="caution">
    <text evidence="2">The sequence shown here is derived from an EMBL/GenBank/DDBJ whole genome shotgun (WGS) entry which is preliminary data.</text>
</comment>
<reference evidence="2" key="1">
    <citation type="submission" date="2020-10" db="EMBL/GenBank/DDBJ databases">
        <authorList>
            <person name="Gilroy R."/>
        </authorList>
    </citation>
    <scope>NUCLEOTIDE SEQUENCE</scope>
    <source>
        <strain evidence="2">4920</strain>
    </source>
</reference>
<protein>
    <recommendedName>
        <fullName evidence="1">Uroporphyrinogen decarboxylase (URO-D) domain-containing protein</fullName>
    </recommendedName>
</protein>
<dbReference type="Proteomes" id="UP000886743">
    <property type="component" value="Unassembled WGS sequence"/>
</dbReference>
<dbReference type="InterPro" id="IPR052024">
    <property type="entry name" value="Methanogen_methyltrans"/>
</dbReference>
<dbReference type="Gene3D" id="3.20.20.210">
    <property type="match status" value="1"/>
</dbReference>
<dbReference type="AlphaFoldDB" id="A0A9D1NI87"/>